<evidence type="ECO:0000313" key="2">
    <source>
        <dbReference type="Proteomes" id="UP001215827"/>
    </source>
</evidence>
<dbReference type="EMBL" id="CP121106">
    <property type="protein sequence ID" value="WFL76165.1"/>
    <property type="molecule type" value="Genomic_DNA"/>
</dbReference>
<gene>
    <name evidence="1" type="ORF">P7228_09140</name>
</gene>
<dbReference type="RefSeq" id="WP_278014931.1">
    <property type="nucleotide sequence ID" value="NZ_CP121106.1"/>
</dbReference>
<evidence type="ECO:0008006" key="3">
    <source>
        <dbReference type="Google" id="ProtNLM"/>
    </source>
</evidence>
<evidence type="ECO:0000313" key="1">
    <source>
        <dbReference type="EMBL" id="WFL76165.1"/>
    </source>
</evidence>
<reference evidence="1 2" key="1">
    <citation type="submission" date="2023-03" db="EMBL/GenBank/DDBJ databases">
        <title>Altererythrobacter sp. CAU 1644 isolated from sand.</title>
        <authorList>
            <person name="Kim W."/>
        </authorList>
    </citation>
    <scope>NUCLEOTIDE SEQUENCE [LARGE SCALE GENOMIC DNA]</scope>
    <source>
        <strain evidence="1 2">CAU 1644</strain>
    </source>
</reference>
<accession>A0ABY8FPG8</accession>
<keyword evidence="2" id="KW-1185">Reference proteome</keyword>
<organism evidence="1 2">
    <name type="scientific">Altererythrobacter arenosus</name>
    <dbReference type="NCBI Taxonomy" id="3032592"/>
    <lineage>
        <taxon>Bacteria</taxon>
        <taxon>Pseudomonadati</taxon>
        <taxon>Pseudomonadota</taxon>
        <taxon>Alphaproteobacteria</taxon>
        <taxon>Sphingomonadales</taxon>
        <taxon>Erythrobacteraceae</taxon>
        <taxon>Altererythrobacter</taxon>
    </lineage>
</organism>
<dbReference type="Proteomes" id="UP001215827">
    <property type="component" value="Chromosome"/>
</dbReference>
<protein>
    <recommendedName>
        <fullName evidence="3">Spore coat protein U domain-containing protein</fullName>
    </recommendedName>
</protein>
<name>A0ABY8FPG8_9SPHN</name>
<proteinExistence type="predicted"/>
<sequence length="155" mass="15913">MTLGLLGFAMALPGKAIGADKARASGFTDIFFGEVGVSGGDVTAQRELCIYSNSSSAQYSVMVTGSRSADDLVLSSSNNNIALEIQWADQAGQSSGRILRPNVFESGFTTNAQNQGCKSGPAATATLIVNLRGSELGKAKAGSYAGWLAVTVSPL</sequence>